<dbReference type="InterPro" id="IPR006975">
    <property type="entry name" value="NifQ"/>
</dbReference>
<sequence>MDALLTAPPATGDIDALARALLDHASPGHPDARFFATVIGKSLAHHDLARTGLSPVELAEVLASVFPGAQGGATTALADLRAQLLAYAARGLANPQPDFTRLLRMLLQACGGPAPTTAWVTSVLAHACLRPDHLWRDLGLTGREDVTALLTRHYPGLVARNTANLRWKKFLAYSACEHAGLPLAAAPGCAACEDHGFCYGSARAA</sequence>
<comment type="caution">
    <text evidence="1">The sequence shown here is derived from an EMBL/GenBank/DDBJ whole genome shotgun (WGS) entry which is preliminary data.</text>
</comment>
<dbReference type="RefSeq" id="WP_006387440.1">
    <property type="nucleotide sequence ID" value="NZ_CP053618.1"/>
</dbReference>
<name>A0A0D6IKH8_ALCXX</name>
<protein>
    <submittedName>
        <fullName evidence="1">Nitrogen fixation protein NifQ</fullName>
    </submittedName>
</protein>
<evidence type="ECO:0000313" key="2">
    <source>
        <dbReference type="Proteomes" id="UP001141992"/>
    </source>
</evidence>
<dbReference type="GO" id="GO:0030151">
    <property type="term" value="F:molybdenum ion binding"/>
    <property type="evidence" value="ECO:0007669"/>
    <property type="project" value="InterPro"/>
</dbReference>
<dbReference type="EMBL" id="JAPZVI010000021">
    <property type="protein sequence ID" value="MCZ8404138.1"/>
    <property type="molecule type" value="Genomic_DNA"/>
</dbReference>
<dbReference type="Proteomes" id="UP001141992">
    <property type="component" value="Unassembled WGS sequence"/>
</dbReference>
<dbReference type="eggNOG" id="ENOG50331QT">
    <property type="taxonomic scope" value="Bacteria"/>
</dbReference>
<gene>
    <name evidence="1" type="ORF">O9570_21960</name>
</gene>
<proteinExistence type="predicted"/>
<organism evidence="1 2">
    <name type="scientific">Alcaligenes xylosoxydans xylosoxydans</name>
    <name type="common">Achromobacter xylosoxidans</name>
    <dbReference type="NCBI Taxonomy" id="85698"/>
    <lineage>
        <taxon>Bacteria</taxon>
        <taxon>Pseudomonadati</taxon>
        <taxon>Pseudomonadota</taxon>
        <taxon>Betaproteobacteria</taxon>
        <taxon>Burkholderiales</taxon>
        <taxon>Alcaligenaceae</taxon>
        <taxon>Achromobacter</taxon>
    </lineage>
</organism>
<evidence type="ECO:0000313" key="1">
    <source>
        <dbReference type="EMBL" id="MCZ8404138.1"/>
    </source>
</evidence>
<dbReference type="GO" id="GO:0009399">
    <property type="term" value="P:nitrogen fixation"/>
    <property type="evidence" value="ECO:0007669"/>
    <property type="project" value="InterPro"/>
</dbReference>
<dbReference type="AlphaFoldDB" id="A0A0D6IKH8"/>
<accession>A0A0D6IKH8</accession>
<dbReference type="Pfam" id="PF04891">
    <property type="entry name" value="NifQ"/>
    <property type="match status" value="1"/>
</dbReference>
<reference evidence="1" key="1">
    <citation type="submission" date="2022-12" db="EMBL/GenBank/DDBJ databases">
        <authorList>
            <person name="Voronina O.L."/>
            <person name="Kunda M.S."/>
            <person name="Ryzhova N."/>
            <person name="Aksenova E.I."/>
        </authorList>
    </citation>
    <scope>NUCLEOTIDE SEQUENCE</scope>
    <source>
        <strain evidence="1">SCCH136:Ach223948</strain>
    </source>
</reference>
<dbReference type="KEGG" id="axx:ERS451415_05111"/>